<comment type="similarity">
    <text evidence="2">Belongs to the MHC class I family.</text>
</comment>
<dbReference type="Pfam" id="PF07654">
    <property type="entry name" value="C1-set"/>
    <property type="match status" value="1"/>
</dbReference>
<dbReference type="SMART" id="SM00407">
    <property type="entry name" value="IGc1"/>
    <property type="match status" value="1"/>
</dbReference>
<dbReference type="Proteomes" id="UP000264840">
    <property type="component" value="Unplaced"/>
</dbReference>
<name>A0A3Q2VCC9_HAPBU</name>
<feature type="domain" description="Ig-like" evidence="5">
    <location>
        <begin position="203"/>
        <end position="290"/>
    </location>
</feature>
<keyword evidence="3" id="KW-0472">Membrane</keyword>
<dbReference type="AlphaFoldDB" id="A0A3Q2VCC9"/>
<dbReference type="GO" id="GO:0009897">
    <property type="term" value="C:external side of plasma membrane"/>
    <property type="evidence" value="ECO:0007669"/>
    <property type="project" value="TreeGrafter"/>
</dbReference>
<reference evidence="6" key="1">
    <citation type="submission" date="2025-08" db="UniProtKB">
        <authorList>
            <consortium name="Ensembl"/>
        </authorList>
    </citation>
    <scope>IDENTIFICATION</scope>
</reference>
<evidence type="ECO:0000256" key="1">
    <source>
        <dbReference type="ARBA" id="ARBA00023180"/>
    </source>
</evidence>
<dbReference type="InterPro" id="IPR001039">
    <property type="entry name" value="MHC_I_a_a1/a2"/>
</dbReference>
<dbReference type="InterPro" id="IPR011161">
    <property type="entry name" value="MHC_I-like_Ag-recog"/>
</dbReference>
<dbReference type="PANTHER" id="PTHR16675">
    <property type="entry name" value="MHC CLASS I-RELATED"/>
    <property type="match status" value="1"/>
</dbReference>
<dbReference type="Gene3D" id="2.60.40.10">
    <property type="entry name" value="Immunoglobulins"/>
    <property type="match status" value="1"/>
</dbReference>
<organism evidence="6 7">
    <name type="scientific">Haplochromis burtoni</name>
    <name type="common">Burton's mouthbrooder</name>
    <name type="synonym">Chromis burtoni</name>
    <dbReference type="NCBI Taxonomy" id="8153"/>
    <lineage>
        <taxon>Eukaryota</taxon>
        <taxon>Metazoa</taxon>
        <taxon>Chordata</taxon>
        <taxon>Craniata</taxon>
        <taxon>Vertebrata</taxon>
        <taxon>Euteleostomi</taxon>
        <taxon>Actinopterygii</taxon>
        <taxon>Neopterygii</taxon>
        <taxon>Teleostei</taxon>
        <taxon>Neoteleostei</taxon>
        <taxon>Acanthomorphata</taxon>
        <taxon>Ovalentaria</taxon>
        <taxon>Cichlomorphae</taxon>
        <taxon>Cichliformes</taxon>
        <taxon>Cichlidae</taxon>
        <taxon>African cichlids</taxon>
        <taxon>Pseudocrenilabrinae</taxon>
        <taxon>Haplochromini</taxon>
        <taxon>Haplochromis</taxon>
    </lineage>
</organism>
<dbReference type="GeneID" id="102302722"/>
<dbReference type="SUPFAM" id="SSF48726">
    <property type="entry name" value="Immunoglobulin"/>
    <property type="match status" value="1"/>
</dbReference>
<accession>A0A3Q2VCC9</accession>
<evidence type="ECO:0000313" key="7">
    <source>
        <dbReference type="Proteomes" id="UP000264840"/>
    </source>
</evidence>
<dbReference type="Ensembl" id="ENSHBUT00000000863.1">
    <property type="protein sequence ID" value="ENSHBUP00000009072.1"/>
    <property type="gene ID" value="ENSHBUG00000010583.1"/>
</dbReference>
<sequence length="355" mass="40702">MMKKLMILLFLCHTAFTVKHSLMYFLTGSSGIANIPDFVGVGELDGIEAGYCDINNKIIQPRQDWAKQILDDDRAHLAMYTFLCFENLPDFFKGLIFTLKQQFNQTGGVHIVQKIEGCEWDENTGEVTGVLQYGYDGEDFLKFDIKTLTWIALKPEAAMIKQGWEYVINYKKDVEDFYTRICPERLKMYLDSGKSSLQRTVLPSVSLLQKTPSSPVSCHATGFYPDRAMMFWKKDGEELHENVYHTDVLPNHDESFQMSVSMNVSSFTPEDWRRYECVFQFSDPSSAIVTTLDKAVIKTNWKKPSKLIVLIVIAVVAMITLIPAGYIFYKKKKSESHLFYLDNGTELSENLNPEM</sequence>
<keyword evidence="3" id="KW-1133">Transmembrane helix</keyword>
<dbReference type="RefSeq" id="XP_005947339.1">
    <property type="nucleotide sequence ID" value="XM_005947277.2"/>
</dbReference>
<feature type="signal peptide" evidence="4">
    <location>
        <begin position="1"/>
        <end position="17"/>
    </location>
</feature>
<evidence type="ECO:0000256" key="4">
    <source>
        <dbReference type="SAM" id="SignalP"/>
    </source>
</evidence>
<dbReference type="InterPro" id="IPR011162">
    <property type="entry name" value="MHC_I/II-like_Ag-recog"/>
</dbReference>
<dbReference type="Gene3D" id="3.30.500.10">
    <property type="entry name" value="MHC class I-like antigen recognition-like"/>
    <property type="match status" value="1"/>
</dbReference>
<dbReference type="Pfam" id="PF00129">
    <property type="entry name" value="MHC_I"/>
    <property type="match status" value="1"/>
</dbReference>
<dbReference type="InterPro" id="IPR037055">
    <property type="entry name" value="MHC_I-like_Ag-recog_sf"/>
</dbReference>
<keyword evidence="3" id="KW-0812">Transmembrane</keyword>
<evidence type="ECO:0000256" key="3">
    <source>
        <dbReference type="SAM" id="Phobius"/>
    </source>
</evidence>
<dbReference type="STRING" id="8153.ENSHBUP00000009072"/>
<dbReference type="OMA" id="GWEYVIN"/>
<dbReference type="PRINTS" id="PR01638">
    <property type="entry name" value="MHCCLASSI"/>
</dbReference>
<dbReference type="GeneTree" id="ENSGT01120000271828"/>
<dbReference type="PROSITE" id="PS50835">
    <property type="entry name" value="IG_LIKE"/>
    <property type="match status" value="1"/>
</dbReference>
<reference evidence="6" key="2">
    <citation type="submission" date="2025-09" db="UniProtKB">
        <authorList>
            <consortium name="Ensembl"/>
        </authorList>
    </citation>
    <scope>IDENTIFICATION</scope>
</reference>
<evidence type="ECO:0000259" key="5">
    <source>
        <dbReference type="PROSITE" id="PS50835"/>
    </source>
</evidence>
<keyword evidence="4" id="KW-0732">Signal</keyword>
<dbReference type="InterPro" id="IPR003597">
    <property type="entry name" value="Ig_C1-set"/>
</dbReference>
<evidence type="ECO:0000313" key="6">
    <source>
        <dbReference type="Ensembl" id="ENSHBUP00000009072.1"/>
    </source>
</evidence>
<feature type="chain" id="PRO_5018741638" evidence="4">
    <location>
        <begin position="18"/>
        <end position="355"/>
    </location>
</feature>
<dbReference type="InterPro" id="IPR013783">
    <property type="entry name" value="Ig-like_fold"/>
</dbReference>
<dbReference type="InterPro" id="IPR036179">
    <property type="entry name" value="Ig-like_dom_sf"/>
</dbReference>
<protein>
    <submittedName>
        <fullName evidence="6">Major histocompatibility complex class I-related gene protein-like</fullName>
    </submittedName>
</protein>
<dbReference type="GO" id="GO:0006955">
    <property type="term" value="P:immune response"/>
    <property type="evidence" value="ECO:0007669"/>
    <property type="project" value="TreeGrafter"/>
</dbReference>
<dbReference type="InterPro" id="IPR007110">
    <property type="entry name" value="Ig-like_dom"/>
</dbReference>
<feature type="transmembrane region" description="Helical" evidence="3">
    <location>
        <begin position="307"/>
        <end position="329"/>
    </location>
</feature>
<dbReference type="PANTHER" id="PTHR16675:SF237">
    <property type="entry name" value="MHC CLASS I ANTIGEN TRANSCRIPT VARIANT 1-RELATED"/>
    <property type="match status" value="1"/>
</dbReference>
<proteinExistence type="inferred from homology"/>
<dbReference type="GO" id="GO:0005615">
    <property type="term" value="C:extracellular space"/>
    <property type="evidence" value="ECO:0007669"/>
    <property type="project" value="TreeGrafter"/>
</dbReference>
<evidence type="ECO:0000256" key="2">
    <source>
        <dbReference type="RuleBase" id="RU004439"/>
    </source>
</evidence>
<dbReference type="InterPro" id="IPR050208">
    <property type="entry name" value="MHC_class-I_related"/>
</dbReference>
<keyword evidence="7" id="KW-1185">Reference proteome</keyword>
<keyword evidence="1" id="KW-0325">Glycoprotein</keyword>
<dbReference type="SUPFAM" id="SSF54452">
    <property type="entry name" value="MHC antigen-recognition domain"/>
    <property type="match status" value="1"/>
</dbReference>